<dbReference type="RefSeq" id="WP_013446533.1">
    <property type="nucleotide sequence ID" value="NC_014734.1"/>
</dbReference>
<dbReference type="AlphaFoldDB" id="E4T8Q5"/>
<feature type="transmembrane region" description="Helical" evidence="6">
    <location>
        <begin position="355"/>
        <end position="375"/>
    </location>
</feature>
<feature type="transmembrane region" description="Helical" evidence="6">
    <location>
        <begin position="85"/>
        <end position="109"/>
    </location>
</feature>
<comment type="subcellular location">
    <subcellularLocation>
        <location evidence="1 6">Cell inner membrane</location>
        <topology evidence="1 6">Multi-pass membrane protein</topology>
    </subcellularLocation>
</comment>
<dbReference type="NCBIfam" id="NF007111">
    <property type="entry name" value="PRK09560.1"/>
    <property type="match status" value="1"/>
</dbReference>
<organism evidence="7 8">
    <name type="scientific">Paludibacter propionicigenes (strain DSM 17365 / JCM 13257 / WB4)</name>
    <dbReference type="NCBI Taxonomy" id="694427"/>
    <lineage>
        <taxon>Bacteria</taxon>
        <taxon>Pseudomonadati</taxon>
        <taxon>Bacteroidota</taxon>
        <taxon>Bacteroidia</taxon>
        <taxon>Bacteroidales</taxon>
        <taxon>Paludibacteraceae</taxon>
        <taxon>Paludibacter</taxon>
    </lineage>
</organism>
<name>E4T8Q5_PALPW</name>
<dbReference type="EMBL" id="CP002345">
    <property type="protein sequence ID" value="ADQ81164.1"/>
    <property type="molecule type" value="Genomic_DNA"/>
</dbReference>
<keyword evidence="4 6" id="KW-1133">Transmembrane helix</keyword>
<dbReference type="OrthoDB" id="9808135at2"/>
<feature type="transmembrane region" description="Helical" evidence="6">
    <location>
        <begin position="56"/>
        <end position="73"/>
    </location>
</feature>
<keyword evidence="2 6" id="KW-1003">Cell membrane</keyword>
<keyword evidence="6" id="KW-0739">Sodium transport</keyword>
<dbReference type="NCBIfam" id="NF007112">
    <property type="entry name" value="PRK09561.1"/>
    <property type="match status" value="1"/>
</dbReference>
<comment type="catalytic activity">
    <reaction evidence="6">
        <text>Na(+)(in) + 2 H(+)(out) = Na(+)(out) + 2 H(+)(in)</text>
        <dbReference type="Rhea" id="RHEA:29251"/>
        <dbReference type="ChEBI" id="CHEBI:15378"/>
        <dbReference type="ChEBI" id="CHEBI:29101"/>
    </reaction>
</comment>
<accession>E4T8Q5</accession>
<feature type="transmembrane region" description="Helical" evidence="6">
    <location>
        <begin position="281"/>
        <end position="309"/>
    </location>
</feature>
<dbReference type="PANTHER" id="PTHR30341">
    <property type="entry name" value="SODIUM ION/PROTON ANTIPORTER NHAA-RELATED"/>
    <property type="match status" value="1"/>
</dbReference>
<evidence type="ECO:0000256" key="5">
    <source>
        <dbReference type="ARBA" id="ARBA00023136"/>
    </source>
</evidence>
<evidence type="ECO:0000256" key="3">
    <source>
        <dbReference type="ARBA" id="ARBA00022692"/>
    </source>
</evidence>
<reference evidence="7 8" key="2">
    <citation type="journal article" date="2011" name="Stand. Genomic Sci.">
        <title>Complete genome sequence of Paludibacter propionicigenes type strain (WB4).</title>
        <authorList>
            <person name="Gronow S."/>
            <person name="Munk C."/>
            <person name="Lapidus A."/>
            <person name="Nolan M."/>
            <person name="Lucas S."/>
            <person name="Hammon N."/>
            <person name="Deshpande S."/>
            <person name="Cheng J.F."/>
            <person name="Tapia R."/>
            <person name="Han C."/>
            <person name="Goodwin L."/>
            <person name="Pitluck S."/>
            <person name="Liolios K."/>
            <person name="Ivanova N."/>
            <person name="Mavromatis K."/>
            <person name="Mikhailova N."/>
            <person name="Pati A."/>
            <person name="Chen A."/>
            <person name="Palaniappan K."/>
            <person name="Land M."/>
            <person name="Hauser L."/>
            <person name="Chang Y.J."/>
            <person name="Jeffries C.D."/>
            <person name="Brambilla E."/>
            <person name="Rohde M."/>
            <person name="Goker M."/>
            <person name="Detter J.C."/>
            <person name="Woyke T."/>
            <person name="Bristow J."/>
            <person name="Eisen J.A."/>
            <person name="Markowitz V."/>
            <person name="Hugenholtz P."/>
            <person name="Kyrpides N.C."/>
            <person name="Klenk H.P."/>
        </authorList>
    </citation>
    <scope>NUCLEOTIDE SEQUENCE [LARGE SCALE GENOMIC DNA]</scope>
    <source>
        <strain evidence="8">DSM 17365 / JCM 13257 / WB4</strain>
    </source>
</reference>
<dbReference type="GO" id="GO:0015385">
    <property type="term" value="F:sodium:proton antiporter activity"/>
    <property type="evidence" value="ECO:0007669"/>
    <property type="project" value="UniProtKB-UniRule"/>
</dbReference>
<evidence type="ECO:0000256" key="6">
    <source>
        <dbReference type="HAMAP-Rule" id="MF_01844"/>
    </source>
</evidence>
<keyword evidence="6" id="KW-0813">Transport</keyword>
<feature type="transmembrane region" description="Helical" evidence="6">
    <location>
        <begin position="321"/>
        <end position="343"/>
    </location>
</feature>
<dbReference type="Proteomes" id="UP000008718">
    <property type="component" value="Chromosome"/>
</dbReference>
<feature type="transmembrane region" description="Helical" evidence="6">
    <location>
        <begin position="145"/>
        <end position="167"/>
    </location>
</feature>
<keyword evidence="5 6" id="KW-0472">Membrane</keyword>
<dbReference type="GO" id="GO:0005886">
    <property type="term" value="C:plasma membrane"/>
    <property type="evidence" value="ECO:0007669"/>
    <property type="project" value="UniProtKB-SubCell"/>
</dbReference>
<comment type="function">
    <text evidence="6">Na(+)/H(+) antiporter that extrudes sodium in exchange for external protons.</text>
</comment>
<evidence type="ECO:0000256" key="2">
    <source>
        <dbReference type="ARBA" id="ARBA00022475"/>
    </source>
</evidence>
<dbReference type="NCBIfam" id="TIGR00773">
    <property type="entry name" value="NhaA"/>
    <property type="match status" value="1"/>
</dbReference>
<keyword evidence="3 6" id="KW-0812">Transmembrane</keyword>
<comment type="similarity">
    <text evidence="6">Belongs to the NhaA Na(+)/H(+) (TC 2.A.33) antiporter family.</text>
</comment>
<protein>
    <recommendedName>
        <fullName evidence="6">Na(+)/H(+) antiporter NhaA</fullName>
    </recommendedName>
    <alternativeName>
        <fullName evidence="6">Sodium/proton antiporter NhaA</fullName>
    </alternativeName>
</protein>
<keyword evidence="6" id="KW-0915">Sodium</keyword>
<dbReference type="Pfam" id="PF06965">
    <property type="entry name" value="Na_H_antiport_1"/>
    <property type="match status" value="1"/>
</dbReference>
<dbReference type="InterPro" id="IPR023171">
    <property type="entry name" value="Na/H_antiporter_dom_sf"/>
</dbReference>
<sequence length="387" mass="41690">MRATNLFKEFFNSEKAGGLILIACTIVSLAIANSVFGSGYHLFWQTQLVGHSIEHWVNDGLMTIFFLLIGLELEREIYQGELSNIKNALLPIFAALGGMIVPAGLYLLFNYGTVTQSGAGIPMATDIAFALGILSLLGSRVPTSLKVFLTALAVIDDLGAILVIALFYTKTLIWANLIAALGIFVALVVLNKLKVRTLIPYLVGGILMWYFMLNSGVHATITGVLLAFAIPFGNGDRKSGSYKLQHFLHKPVAFIILPIFALANTAISLSGEFTQTLSEHYSIGIMTGLIVGKPLGIFLLSLLVVKVGICRLPVDLNWKAIFGAGLLGGIGFTMSIFITLLAFDNEAIISNAKLIILLSSLVAAVIGFICLKLTLPIHKKHSISKPQ</sequence>
<dbReference type="HAMAP" id="MF_01844">
    <property type="entry name" value="NhaA"/>
    <property type="match status" value="1"/>
</dbReference>
<dbReference type="InterPro" id="IPR004670">
    <property type="entry name" value="NhaA"/>
</dbReference>
<dbReference type="eggNOG" id="COG3004">
    <property type="taxonomic scope" value="Bacteria"/>
</dbReference>
<dbReference type="PANTHER" id="PTHR30341:SF0">
    <property type="entry name" value="NA(+)_H(+) ANTIPORTER NHAA"/>
    <property type="match status" value="1"/>
</dbReference>
<evidence type="ECO:0000256" key="4">
    <source>
        <dbReference type="ARBA" id="ARBA00022989"/>
    </source>
</evidence>
<feature type="transmembrane region" description="Helical" evidence="6">
    <location>
        <begin position="247"/>
        <end position="269"/>
    </location>
</feature>
<keyword evidence="6" id="KW-0050">Antiport</keyword>
<feature type="transmembrane region" description="Helical" evidence="6">
    <location>
        <begin position="173"/>
        <end position="190"/>
    </location>
</feature>
<dbReference type="HOGENOM" id="CLU_015803_1_0_10"/>
<keyword evidence="8" id="KW-1185">Reference proteome</keyword>
<keyword evidence="6" id="KW-0997">Cell inner membrane</keyword>
<dbReference type="Gene3D" id="1.20.1530.10">
    <property type="entry name" value="Na+/H+ antiporter like domain"/>
    <property type="match status" value="1"/>
</dbReference>
<evidence type="ECO:0000313" key="8">
    <source>
        <dbReference type="Proteomes" id="UP000008718"/>
    </source>
</evidence>
<feature type="transmembrane region" description="Helical" evidence="6">
    <location>
        <begin position="121"/>
        <end position="138"/>
    </location>
</feature>
<reference key="1">
    <citation type="submission" date="2010-11" db="EMBL/GenBank/DDBJ databases">
        <title>The complete genome of Paludibacter propionicigenes DSM 17365.</title>
        <authorList>
            <consortium name="US DOE Joint Genome Institute (JGI-PGF)"/>
            <person name="Lucas S."/>
            <person name="Copeland A."/>
            <person name="Lapidus A."/>
            <person name="Bruce D."/>
            <person name="Goodwin L."/>
            <person name="Pitluck S."/>
            <person name="Kyrpides N."/>
            <person name="Mavromatis K."/>
            <person name="Ivanova N."/>
            <person name="Munk A.C."/>
            <person name="Brettin T."/>
            <person name="Detter J.C."/>
            <person name="Han C."/>
            <person name="Tapia R."/>
            <person name="Land M."/>
            <person name="Hauser L."/>
            <person name="Markowitz V."/>
            <person name="Cheng J.-F."/>
            <person name="Hugenholtz P."/>
            <person name="Woyke T."/>
            <person name="Wu D."/>
            <person name="Gronow S."/>
            <person name="Wellnitz S."/>
            <person name="Brambilla E."/>
            <person name="Klenk H.-P."/>
            <person name="Eisen J.A."/>
        </authorList>
    </citation>
    <scope>NUCLEOTIDE SEQUENCE</scope>
    <source>
        <strain>WB4</strain>
    </source>
</reference>
<feature type="transmembrane region" description="Helical" evidence="6">
    <location>
        <begin position="219"/>
        <end position="235"/>
    </location>
</feature>
<keyword evidence="6" id="KW-0406">Ion transport</keyword>
<dbReference type="KEGG" id="ppn:Palpr_3036"/>
<gene>
    <name evidence="6" type="primary">nhaA</name>
    <name evidence="7" type="ordered locus">Palpr_3036</name>
</gene>
<dbReference type="GO" id="GO:0006885">
    <property type="term" value="P:regulation of pH"/>
    <property type="evidence" value="ECO:0007669"/>
    <property type="project" value="UniProtKB-UniRule"/>
</dbReference>
<evidence type="ECO:0000313" key="7">
    <source>
        <dbReference type="EMBL" id="ADQ81164.1"/>
    </source>
</evidence>
<proteinExistence type="inferred from homology"/>
<evidence type="ECO:0000256" key="1">
    <source>
        <dbReference type="ARBA" id="ARBA00004429"/>
    </source>
</evidence>